<dbReference type="InterPro" id="IPR009078">
    <property type="entry name" value="Ferritin-like_SF"/>
</dbReference>
<dbReference type="InterPro" id="IPR012347">
    <property type="entry name" value="Ferritin-like"/>
</dbReference>
<evidence type="ECO:0000313" key="2">
    <source>
        <dbReference type="EMBL" id="GGJ51541.1"/>
    </source>
</evidence>
<gene>
    <name evidence="2" type="ORF">GCM10008938_41920</name>
</gene>
<accession>A0ABQ2DC08</accession>
<reference evidence="3" key="1">
    <citation type="journal article" date="2019" name="Int. J. Syst. Evol. Microbiol.">
        <title>The Global Catalogue of Microorganisms (GCM) 10K type strain sequencing project: providing services to taxonomists for standard genome sequencing and annotation.</title>
        <authorList>
            <consortium name="The Broad Institute Genomics Platform"/>
            <consortium name="The Broad Institute Genome Sequencing Center for Infectious Disease"/>
            <person name="Wu L."/>
            <person name="Ma J."/>
        </authorList>
    </citation>
    <scope>NUCLEOTIDE SEQUENCE [LARGE SCALE GENOMIC DNA]</scope>
    <source>
        <strain evidence="3">JCM 14370</strain>
    </source>
</reference>
<name>A0ABQ2DC08_9DEIO</name>
<dbReference type="SUPFAM" id="SSF47240">
    <property type="entry name" value="Ferritin-like"/>
    <property type="match status" value="1"/>
</dbReference>
<evidence type="ECO:0000259" key="1">
    <source>
        <dbReference type="Pfam" id="PF09537"/>
    </source>
</evidence>
<dbReference type="InterPro" id="IPR016920">
    <property type="entry name" value="UCP029477"/>
</dbReference>
<dbReference type="RefSeq" id="WP_189006439.1">
    <property type="nucleotide sequence ID" value="NZ_BMOD01000023.1"/>
</dbReference>
<sequence>MLNNEETLDKLQCILGTLKDGEKGYRESADEVKNAQYKQLFNEFAAQRSQLIGEIEQAISRLGDKPREHSSVGAALHRVWINVRDLISGKDDYAVIAEAERGEDVAVQNYQDVLKEELPSDIRSLIEKQYSQVKAAHDRVRDLKHSLEASRASD</sequence>
<dbReference type="Gene3D" id="1.20.1260.10">
    <property type="match status" value="1"/>
</dbReference>
<comment type="caution">
    <text evidence="2">The sequence shown here is derived from an EMBL/GenBank/DDBJ whole genome shotgun (WGS) entry which is preliminary data.</text>
</comment>
<dbReference type="Proteomes" id="UP000632222">
    <property type="component" value="Unassembled WGS sequence"/>
</dbReference>
<keyword evidence="3" id="KW-1185">Reference proteome</keyword>
<proteinExistence type="predicted"/>
<protein>
    <recommendedName>
        <fullName evidence="1">DUF2383 domain-containing protein</fullName>
    </recommendedName>
</protein>
<dbReference type="PIRSF" id="PIRSF029477">
    <property type="entry name" value="UCP029477"/>
    <property type="match status" value="1"/>
</dbReference>
<dbReference type="Pfam" id="PF09537">
    <property type="entry name" value="DUF2383"/>
    <property type="match status" value="1"/>
</dbReference>
<evidence type="ECO:0000313" key="3">
    <source>
        <dbReference type="Proteomes" id="UP000632222"/>
    </source>
</evidence>
<feature type="domain" description="DUF2383" evidence="1">
    <location>
        <begin position="7"/>
        <end position="116"/>
    </location>
</feature>
<dbReference type="InterPro" id="IPR011971">
    <property type="entry name" value="CHP02284"/>
</dbReference>
<organism evidence="2 3">
    <name type="scientific">Deinococcus roseus</name>
    <dbReference type="NCBI Taxonomy" id="392414"/>
    <lineage>
        <taxon>Bacteria</taxon>
        <taxon>Thermotogati</taxon>
        <taxon>Deinococcota</taxon>
        <taxon>Deinococci</taxon>
        <taxon>Deinococcales</taxon>
        <taxon>Deinococcaceae</taxon>
        <taxon>Deinococcus</taxon>
    </lineage>
</organism>
<dbReference type="InterPro" id="IPR019052">
    <property type="entry name" value="DUF2383"/>
</dbReference>
<dbReference type="EMBL" id="BMOD01000023">
    <property type="protein sequence ID" value="GGJ51541.1"/>
    <property type="molecule type" value="Genomic_DNA"/>
</dbReference>
<dbReference type="NCBIfam" id="TIGR02284">
    <property type="entry name" value="PA2169 family four-helix-bundle protein"/>
    <property type="match status" value="1"/>
</dbReference>